<sequence>MLEKLLVSNGFRLRGIKGSHHQFTNNKILITLPYSKPIKRYYVKLVLEAIKDKK</sequence>
<keyword evidence="5" id="KW-0378">Hydrolase</keyword>
<comment type="similarity">
    <text evidence="1">Belongs to the HicA mRNA interferase family.</text>
</comment>
<dbReference type="GO" id="GO:0016787">
    <property type="term" value="F:hydrolase activity"/>
    <property type="evidence" value="ECO:0007669"/>
    <property type="project" value="UniProtKB-KW"/>
</dbReference>
<evidence type="ECO:0000313" key="9">
    <source>
        <dbReference type="Proteomes" id="UP000476338"/>
    </source>
</evidence>
<dbReference type="SUPFAM" id="SSF54786">
    <property type="entry name" value="YcfA/nrd intein domain"/>
    <property type="match status" value="1"/>
</dbReference>
<evidence type="ECO:0000256" key="4">
    <source>
        <dbReference type="ARBA" id="ARBA00022759"/>
    </source>
</evidence>
<dbReference type="EMBL" id="VWSJ01000073">
    <property type="protein sequence ID" value="MSN97205.1"/>
    <property type="molecule type" value="Genomic_DNA"/>
</dbReference>
<evidence type="ECO:0000256" key="3">
    <source>
        <dbReference type="ARBA" id="ARBA00022722"/>
    </source>
</evidence>
<reference evidence="8 9" key="2">
    <citation type="submission" date="2020-03" db="EMBL/GenBank/DDBJ databases">
        <title>Campylobacter portucalensis sp. nov., a new species of Campylobacter isolated from the reproductive tract of bulls.</title>
        <authorList>
            <person name="Silva M.F."/>
            <person name="Pereira G."/>
            <person name="Carneiro C."/>
            <person name="Hemphill A."/>
            <person name="Mateus L."/>
            <person name="Lopes-Da-Costa L."/>
            <person name="Silva E."/>
        </authorList>
    </citation>
    <scope>NUCLEOTIDE SEQUENCE [LARGE SCALE GENOMIC DNA]</scope>
    <source>
        <strain evidence="8 9">FMV-PI01</strain>
    </source>
</reference>
<dbReference type="Gene3D" id="3.30.920.30">
    <property type="entry name" value="Hypothetical protein"/>
    <property type="match status" value="1"/>
</dbReference>
<gene>
    <name evidence="8" type="ORF">F1B92_08555</name>
</gene>
<evidence type="ECO:0000256" key="2">
    <source>
        <dbReference type="ARBA" id="ARBA00022649"/>
    </source>
</evidence>
<keyword evidence="9" id="KW-1185">Reference proteome</keyword>
<evidence type="ECO:0000256" key="5">
    <source>
        <dbReference type="ARBA" id="ARBA00022801"/>
    </source>
</evidence>
<dbReference type="GO" id="GO:0004519">
    <property type="term" value="F:endonuclease activity"/>
    <property type="evidence" value="ECO:0007669"/>
    <property type="project" value="UniProtKB-KW"/>
</dbReference>
<reference evidence="8 9" key="1">
    <citation type="submission" date="2019-09" db="EMBL/GenBank/DDBJ databases">
        <authorList>
            <person name="Silva M."/>
            <person name="Pereira G."/>
            <person name="Lopes-Da-Costa L."/>
            <person name="Silva E."/>
        </authorList>
    </citation>
    <scope>NUCLEOTIDE SEQUENCE [LARGE SCALE GENOMIC DNA]</scope>
    <source>
        <strain evidence="8 9">FMV-PI01</strain>
    </source>
</reference>
<dbReference type="Pfam" id="PF07927">
    <property type="entry name" value="HicA_toxin"/>
    <property type="match status" value="1"/>
</dbReference>
<dbReference type="RefSeq" id="WP_326833142.1">
    <property type="nucleotide sequence ID" value="NZ_VWSJ01000073.1"/>
</dbReference>
<evidence type="ECO:0000256" key="6">
    <source>
        <dbReference type="ARBA" id="ARBA00022884"/>
    </source>
</evidence>
<accession>A0A6L5WMH5</accession>
<keyword evidence="2" id="KW-1277">Toxin-antitoxin system</keyword>
<dbReference type="GO" id="GO:0003729">
    <property type="term" value="F:mRNA binding"/>
    <property type="evidence" value="ECO:0007669"/>
    <property type="project" value="InterPro"/>
</dbReference>
<dbReference type="InterPro" id="IPR012933">
    <property type="entry name" value="HicA_mRNA_interferase"/>
</dbReference>
<keyword evidence="3" id="KW-0540">Nuclease</keyword>
<dbReference type="AlphaFoldDB" id="A0A6L5WMH5"/>
<dbReference type="Proteomes" id="UP000476338">
    <property type="component" value="Unassembled WGS sequence"/>
</dbReference>
<keyword evidence="6" id="KW-0694">RNA-binding</keyword>
<keyword evidence="4" id="KW-0255">Endonuclease</keyword>
<protein>
    <submittedName>
        <fullName evidence="8">Type II toxin-antitoxin system HicA family toxin</fullName>
    </submittedName>
</protein>
<evidence type="ECO:0000256" key="7">
    <source>
        <dbReference type="ARBA" id="ARBA00023016"/>
    </source>
</evidence>
<evidence type="ECO:0000256" key="1">
    <source>
        <dbReference type="ARBA" id="ARBA00006620"/>
    </source>
</evidence>
<keyword evidence="7" id="KW-0346">Stress response</keyword>
<comment type="caution">
    <text evidence="8">The sequence shown here is derived from an EMBL/GenBank/DDBJ whole genome shotgun (WGS) entry which is preliminary data.</text>
</comment>
<organism evidence="8 9">
    <name type="scientific">Campylobacter portucalensis</name>
    <dbReference type="NCBI Taxonomy" id="2608384"/>
    <lineage>
        <taxon>Bacteria</taxon>
        <taxon>Pseudomonadati</taxon>
        <taxon>Campylobacterota</taxon>
        <taxon>Epsilonproteobacteria</taxon>
        <taxon>Campylobacterales</taxon>
        <taxon>Campylobacteraceae</taxon>
        <taxon>Campylobacter</taxon>
    </lineage>
</organism>
<dbReference type="InterPro" id="IPR038570">
    <property type="entry name" value="HicA_sf"/>
</dbReference>
<evidence type="ECO:0000313" key="8">
    <source>
        <dbReference type="EMBL" id="MSN97205.1"/>
    </source>
</evidence>
<name>A0A6L5WMH5_9BACT</name>
<proteinExistence type="inferred from homology"/>